<sequence length="48" mass="5654">MLLPAIHRILNCKHQEKLNFTDQFVENRTISFLVHATMLQKQGVRVSF</sequence>
<dbReference type="AlphaFoldDB" id="A0A0A9CI57"/>
<proteinExistence type="predicted"/>
<organism evidence="1">
    <name type="scientific">Arundo donax</name>
    <name type="common">Giant reed</name>
    <name type="synonym">Donax arundinaceus</name>
    <dbReference type="NCBI Taxonomy" id="35708"/>
    <lineage>
        <taxon>Eukaryota</taxon>
        <taxon>Viridiplantae</taxon>
        <taxon>Streptophyta</taxon>
        <taxon>Embryophyta</taxon>
        <taxon>Tracheophyta</taxon>
        <taxon>Spermatophyta</taxon>
        <taxon>Magnoliopsida</taxon>
        <taxon>Liliopsida</taxon>
        <taxon>Poales</taxon>
        <taxon>Poaceae</taxon>
        <taxon>PACMAD clade</taxon>
        <taxon>Arundinoideae</taxon>
        <taxon>Arundineae</taxon>
        <taxon>Arundo</taxon>
    </lineage>
</organism>
<name>A0A0A9CI57_ARUDO</name>
<dbReference type="EMBL" id="GBRH01226688">
    <property type="protein sequence ID" value="JAD71207.1"/>
    <property type="molecule type" value="Transcribed_RNA"/>
</dbReference>
<reference evidence="1" key="2">
    <citation type="journal article" date="2015" name="Data Brief">
        <title>Shoot transcriptome of the giant reed, Arundo donax.</title>
        <authorList>
            <person name="Barrero R.A."/>
            <person name="Guerrero F.D."/>
            <person name="Moolhuijzen P."/>
            <person name="Goolsby J.A."/>
            <person name="Tidwell J."/>
            <person name="Bellgard S.E."/>
            <person name="Bellgard M.I."/>
        </authorList>
    </citation>
    <scope>NUCLEOTIDE SEQUENCE</scope>
    <source>
        <tissue evidence="1">Shoot tissue taken approximately 20 cm above the soil surface</tissue>
    </source>
</reference>
<reference evidence="1" key="1">
    <citation type="submission" date="2014-09" db="EMBL/GenBank/DDBJ databases">
        <authorList>
            <person name="Magalhaes I.L.F."/>
            <person name="Oliveira U."/>
            <person name="Santos F.R."/>
            <person name="Vidigal T.H.D.A."/>
            <person name="Brescovit A.D."/>
            <person name="Santos A.J."/>
        </authorList>
    </citation>
    <scope>NUCLEOTIDE SEQUENCE</scope>
    <source>
        <tissue evidence="1">Shoot tissue taken approximately 20 cm above the soil surface</tissue>
    </source>
</reference>
<accession>A0A0A9CI57</accession>
<protein>
    <submittedName>
        <fullName evidence="1">Uncharacterized protein</fullName>
    </submittedName>
</protein>
<evidence type="ECO:0000313" key="1">
    <source>
        <dbReference type="EMBL" id="JAD71207.1"/>
    </source>
</evidence>